<keyword evidence="2" id="KW-1185">Reference proteome</keyword>
<gene>
    <name evidence="1" type="ORF">ACFSQW_08860</name>
</gene>
<dbReference type="RefSeq" id="WP_380892703.1">
    <property type="nucleotide sequence ID" value="NZ_JBHULD010000013.1"/>
</dbReference>
<dbReference type="Proteomes" id="UP001597440">
    <property type="component" value="Unassembled WGS sequence"/>
</dbReference>
<feature type="non-terminal residue" evidence="1">
    <location>
        <position position="1"/>
    </location>
</feature>
<evidence type="ECO:0000313" key="2">
    <source>
        <dbReference type="Proteomes" id="UP001597440"/>
    </source>
</evidence>
<comment type="caution">
    <text evidence="1">The sequence shown here is derived from an EMBL/GenBank/DDBJ whole genome shotgun (WGS) entry which is preliminary data.</text>
</comment>
<evidence type="ECO:0000313" key="1">
    <source>
        <dbReference type="EMBL" id="MFD2554498.1"/>
    </source>
</evidence>
<sequence>ATGIATYTNEEGTPQTLDLKGIVKNFETLTTVSVDNTAGTLTYVDEKGAETVLKLGDFVKAQETLTVLGYDKATNTLSYKDEKGVLNTIELGTGVISYDEKTNTITYTDAKGVSTPLVLNETSLVYNDKTNVLTYTNSKGTPQTVDLGALVSTNTTNELKLQGSSLTSTVNGKSSTVTLTEESLTSTKGVTSTSIAVGNGGGSTLKDVTLEIKPGENGQVMVTKGDKSTWVNQSEIVPTTTHTLVKKANTNGNTVISKVNDVSAEIDLVDNVANSLTADNKLITTVNGKSGGGIDLTPAIQSGQKTVTLTNGVNTAVTQNVVANNTEYKVNVSDDAIQAAQKTAVVAAGSGVTVDKVSDGNVTTYTVNANPASIALGGDVTGNADNTTISKIQGKVVEATNPVAGNVLVFENGKWVTKTPTVDVTNVTSGKALSSTDLDLSGESNTALLKAVTANIKTGAVTSDKILDGTIKPIDIADAGANQVLVTGANSKPTWIDQSALGNTVTADNGLTKTTNNIQLGGKLLKETTITQEGKKLEIATAASQFVISGLDKKKVQATDKNAGITDRLLAVGNDNVVKALKAAMPKFFYMPSIIIPTSLEQLNAPGAGKVTGDAFNNGTGTLNLYGRYVAQFGTTGTVLQPSSPGAPVLPVLPAGELHYYVTWFDQTVFETVAIDANGVMTYKVKSGADITVGSFMNIIFAVKEDPAN</sequence>
<protein>
    <submittedName>
        <fullName evidence="1">Uncharacterized protein</fullName>
    </submittedName>
</protein>
<accession>A0ABW5L157</accession>
<reference evidence="2" key="1">
    <citation type="journal article" date="2019" name="Int. J. Syst. Evol. Microbiol.">
        <title>The Global Catalogue of Microorganisms (GCM) 10K type strain sequencing project: providing services to taxonomists for standard genome sequencing and annotation.</title>
        <authorList>
            <consortium name="The Broad Institute Genomics Platform"/>
            <consortium name="The Broad Institute Genome Sequencing Center for Infectious Disease"/>
            <person name="Wu L."/>
            <person name="Ma J."/>
        </authorList>
    </citation>
    <scope>NUCLEOTIDE SEQUENCE [LARGE SCALE GENOMIC DNA]</scope>
    <source>
        <strain evidence="2">KCTC 52298</strain>
    </source>
</reference>
<organism evidence="1 2">
    <name type="scientific">Sphingobacterium tabacisoli</name>
    <dbReference type="NCBI Taxonomy" id="2044855"/>
    <lineage>
        <taxon>Bacteria</taxon>
        <taxon>Pseudomonadati</taxon>
        <taxon>Bacteroidota</taxon>
        <taxon>Sphingobacteriia</taxon>
        <taxon>Sphingobacteriales</taxon>
        <taxon>Sphingobacteriaceae</taxon>
        <taxon>Sphingobacterium</taxon>
    </lineage>
</organism>
<name>A0ABW5L157_9SPHI</name>
<dbReference type="EMBL" id="JBHULD010000013">
    <property type="protein sequence ID" value="MFD2554498.1"/>
    <property type="molecule type" value="Genomic_DNA"/>
</dbReference>
<proteinExistence type="predicted"/>